<proteinExistence type="predicted"/>
<dbReference type="SUPFAM" id="SSF55785">
    <property type="entry name" value="PYP-like sensor domain (PAS domain)"/>
    <property type="match status" value="1"/>
</dbReference>
<evidence type="ECO:0000259" key="6">
    <source>
        <dbReference type="PROSITE" id="PS50112"/>
    </source>
</evidence>
<keyword evidence="4" id="KW-0808">Transferase</keyword>
<dbReference type="PANTHER" id="PTHR43304:SF1">
    <property type="entry name" value="PAC DOMAIN-CONTAINING PROTEIN"/>
    <property type="match status" value="1"/>
</dbReference>
<evidence type="ECO:0000256" key="3">
    <source>
        <dbReference type="ARBA" id="ARBA00022553"/>
    </source>
</evidence>
<evidence type="ECO:0000256" key="5">
    <source>
        <dbReference type="ARBA" id="ARBA00022777"/>
    </source>
</evidence>
<dbReference type="PROSITE" id="PS50112">
    <property type="entry name" value="PAS"/>
    <property type="match status" value="1"/>
</dbReference>
<dbReference type="PROSITE" id="PS50113">
    <property type="entry name" value="PAC"/>
    <property type="match status" value="1"/>
</dbReference>
<protein>
    <recommendedName>
        <fullName evidence="2">histidine kinase</fullName>
        <ecNumber evidence="2">2.7.13.3</ecNumber>
    </recommendedName>
</protein>
<dbReference type="InterPro" id="IPR035965">
    <property type="entry name" value="PAS-like_dom_sf"/>
</dbReference>
<evidence type="ECO:0000259" key="7">
    <source>
        <dbReference type="PROSITE" id="PS50113"/>
    </source>
</evidence>
<dbReference type="InterPro" id="IPR052162">
    <property type="entry name" value="Sensor_kinase/Photoreceptor"/>
</dbReference>
<keyword evidence="5" id="KW-0418">Kinase</keyword>
<dbReference type="NCBIfam" id="TIGR00229">
    <property type="entry name" value="sensory_box"/>
    <property type="match status" value="1"/>
</dbReference>
<dbReference type="EMBL" id="OU342829">
    <property type="protein sequence ID" value="CAG7580087.1"/>
    <property type="molecule type" value="Genomic_DNA"/>
</dbReference>
<feature type="domain" description="PAC" evidence="7">
    <location>
        <begin position="118"/>
        <end position="165"/>
    </location>
</feature>
<dbReference type="Gene3D" id="3.30.450.20">
    <property type="entry name" value="PAS domain"/>
    <property type="match status" value="1"/>
</dbReference>
<dbReference type="InterPro" id="IPR000700">
    <property type="entry name" value="PAS-assoc_C"/>
</dbReference>
<organism evidence="8">
    <name type="scientific">uncultured marine phage</name>
    <dbReference type="NCBI Taxonomy" id="707152"/>
    <lineage>
        <taxon>Viruses</taxon>
        <taxon>environmental samples</taxon>
    </lineage>
</organism>
<comment type="catalytic activity">
    <reaction evidence="1">
        <text>ATP + protein L-histidine = ADP + protein N-phospho-L-histidine.</text>
        <dbReference type="EC" id="2.7.13.3"/>
    </reaction>
</comment>
<dbReference type="EC" id="2.7.13.3" evidence="2"/>
<name>A0A8D9CBR8_9VIRU</name>
<evidence type="ECO:0000256" key="2">
    <source>
        <dbReference type="ARBA" id="ARBA00012438"/>
    </source>
</evidence>
<dbReference type="CDD" id="cd00130">
    <property type="entry name" value="PAS"/>
    <property type="match status" value="1"/>
</dbReference>
<keyword evidence="3" id="KW-0597">Phosphoprotein</keyword>
<evidence type="ECO:0000313" key="8">
    <source>
        <dbReference type="EMBL" id="CAG7580087.1"/>
    </source>
</evidence>
<dbReference type="InterPro" id="IPR000014">
    <property type="entry name" value="PAS"/>
</dbReference>
<dbReference type="PANTHER" id="PTHR43304">
    <property type="entry name" value="PHYTOCHROME-LIKE PROTEIN CPH1"/>
    <property type="match status" value="1"/>
</dbReference>
<gene>
    <name evidence="8" type="ORF">SLAVMIC_00241</name>
</gene>
<sequence length="165" mass="19869">MKFFNLFNRKSKRIEELESQLRDTNVKLYTESNKEMVNFLSQSTEGYWGYWDWYIDFSIPIEENYEYMSPRFWEIFGYSPEEKSHRVGEWMDMIHKEDGDVAMNNFNKHVETKGEHPYRQIVRYTHKDGSTVWVLCKGKVIEWADGVPTRMIGTHTDITSEMRNK</sequence>
<accession>A0A8D9CBR8</accession>
<evidence type="ECO:0000256" key="4">
    <source>
        <dbReference type="ARBA" id="ARBA00022679"/>
    </source>
</evidence>
<dbReference type="Pfam" id="PF08447">
    <property type="entry name" value="PAS_3"/>
    <property type="match status" value="1"/>
</dbReference>
<dbReference type="InterPro" id="IPR001610">
    <property type="entry name" value="PAC"/>
</dbReference>
<feature type="domain" description="PAS" evidence="6">
    <location>
        <begin position="67"/>
        <end position="113"/>
    </location>
</feature>
<dbReference type="InterPro" id="IPR013655">
    <property type="entry name" value="PAS_fold_3"/>
</dbReference>
<dbReference type="SMART" id="SM00086">
    <property type="entry name" value="PAC"/>
    <property type="match status" value="1"/>
</dbReference>
<reference evidence="8" key="1">
    <citation type="submission" date="2021-06" db="EMBL/GenBank/DDBJ databases">
        <authorList>
            <person name="Gannon L."/>
            <person name="Redgwell R T."/>
            <person name="Michniewski S."/>
            <person name="Harrison D C."/>
            <person name="Millard A."/>
        </authorList>
    </citation>
    <scope>NUCLEOTIDE SEQUENCE</scope>
</reference>
<evidence type="ECO:0000256" key="1">
    <source>
        <dbReference type="ARBA" id="ARBA00000085"/>
    </source>
</evidence>
<dbReference type="GO" id="GO:0004673">
    <property type="term" value="F:protein histidine kinase activity"/>
    <property type="evidence" value="ECO:0007669"/>
    <property type="project" value="UniProtKB-EC"/>
</dbReference>